<comment type="similarity">
    <text evidence="8">Belongs to the Bfd family.</text>
</comment>
<keyword evidence="3" id="KW-0479">Metal-binding</keyword>
<proteinExistence type="inferred from homology"/>
<name>A0A4Q7PP94_9FIRM</name>
<dbReference type="InterPro" id="IPR052371">
    <property type="entry name" value="BFD-associated_ferredoxin"/>
</dbReference>
<sequence length="58" mass="5889">MDAKETVCFCMNITAGEIEEAIAGGAATVEAVQEATGAGTGCGGCIDTIQQILDEHRS</sequence>
<dbReference type="EMBL" id="SGXF01000001">
    <property type="protein sequence ID" value="RZT02673.1"/>
    <property type="molecule type" value="Genomic_DNA"/>
</dbReference>
<keyword evidence="1" id="KW-0813">Transport</keyword>
<organism evidence="10 11">
    <name type="scientific">Cuneatibacter caecimuris</name>
    <dbReference type="NCBI Taxonomy" id="1796618"/>
    <lineage>
        <taxon>Bacteria</taxon>
        <taxon>Bacillati</taxon>
        <taxon>Bacillota</taxon>
        <taxon>Clostridia</taxon>
        <taxon>Lachnospirales</taxon>
        <taxon>Lachnospiraceae</taxon>
        <taxon>Cuneatibacter</taxon>
    </lineage>
</organism>
<dbReference type="Pfam" id="PF04324">
    <property type="entry name" value="Fer2_BFD"/>
    <property type="match status" value="1"/>
</dbReference>
<dbReference type="PANTHER" id="PTHR37424:SF1">
    <property type="entry name" value="BACTERIOFERRITIN-ASSOCIATED FERREDOXIN"/>
    <property type="match status" value="1"/>
</dbReference>
<dbReference type="InterPro" id="IPR007419">
    <property type="entry name" value="BFD-like_2Fe2S-bd_dom"/>
</dbReference>
<keyword evidence="5" id="KW-0408">Iron</keyword>
<comment type="caution">
    <text evidence="10">The sequence shown here is derived from an EMBL/GenBank/DDBJ whole genome shotgun (WGS) entry which is preliminary data.</text>
</comment>
<feature type="domain" description="BFD-like [2Fe-2S]-binding" evidence="9">
    <location>
        <begin position="6"/>
        <end position="55"/>
    </location>
</feature>
<evidence type="ECO:0000256" key="2">
    <source>
        <dbReference type="ARBA" id="ARBA00022714"/>
    </source>
</evidence>
<dbReference type="AlphaFoldDB" id="A0A4Q7PP94"/>
<dbReference type="GO" id="GO:0051537">
    <property type="term" value="F:2 iron, 2 sulfur cluster binding"/>
    <property type="evidence" value="ECO:0007669"/>
    <property type="project" value="UniProtKB-KW"/>
</dbReference>
<evidence type="ECO:0000256" key="7">
    <source>
        <dbReference type="ARBA" id="ARBA00039386"/>
    </source>
</evidence>
<evidence type="ECO:0000313" key="11">
    <source>
        <dbReference type="Proteomes" id="UP000292927"/>
    </source>
</evidence>
<keyword evidence="11" id="KW-1185">Reference proteome</keyword>
<keyword evidence="6" id="KW-0411">Iron-sulfur</keyword>
<dbReference type="GO" id="GO:0046872">
    <property type="term" value="F:metal ion binding"/>
    <property type="evidence" value="ECO:0007669"/>
    <property type="project" value="UniProtKB-KW"/>
</dbReference>
<keyword evidence="2" id="KW-0001">2Fe-2S</keyword>
<evidence type="ECO:0000256" key="8">
    <source>
        <dbReference type="ARBA" id="ARBA00046332"/>
    </source>
</evidence>
<dbReference type="InterPro" id="IPR041854">
    <property type="entry name" value="BFD-like_2Fe2S-bd_dom_sf"/>
</dbReference>
<evidence type="ECO:0000256" key="1">
    <source>
        <dbReference type="ARBA" id="ARBA00022448"/>
    </source>
</evidence>
<dbReference type="RefSeq" id="WP_130433251.1">
    <property type="nucleotide sequence ID" value="NZ_SGXF01000001.1"/>
</dbReference>
<evidence type="ECO:0000256" key="6">
    <source>
        <dbReference type="ARBA" id="ARBA00023014"/>
    </source>
</evidence>
<keyword evidence="4" id="KW-0249">Electron transport</keyword>
<evidence type="ECO:0000313" key="10">
    <source>
        <dbReference type="EMBL" id="RZT02673.1"/>
    </source>
</evidence>
<dbReference type="PANTHER" id="PTHR37424">
    <property type="entry name" value="BACTERIOFERRITIN-ASSOCIATED FERREDOXIN"/>
    <property type="match status" value="1"/>
</dbReference>
<protein>
    <recommendedName>
        <fullName evidence="7">Bacterioferritin-associated ferredoxin</fullName>
    </recommendedName>
</protein>
<evidence type="ECO:0000256" key="3">
    <source>
        <dbReference type="ARBA" id="ARBA00022723"/>
    </source>
</evidence>
<reference evidence="10 11" key="1">
    <citation type="submission" date="2019-02" db="EMBL/GenBank/DDBJ databases">
        <title>Genomic Encyclopedia of Type Strains, Phase IV (KMG-IV): sequencing the most valuable type-strain genomes for metagenomic binning, comparative biology and taxonomic classification.</title>
        <authorList>
            <person name="Goeker M."/>
        </authorList>
    </citation>
    <scope>NUCLEOTIDE SEQUENCE [LARGE SCALE GENOMIC DNA]</scope>
    <source>
        <strain evidence="10 11">DSM 29486</strain>
    </source>
</reference>
<accession>A0A4Q7PP94</accession>
<gene>
    <name evidence="10" type="ORF">EV209_0796</name>
</gene>
<dbReference type="Gene3D" id="1.10.10.1100">
    <property type="entry name" value="BFD-like [2Fe-2S]-binding domain"/>
    <property type="match status" value="1"/>
</dbReference>
<dbReference type="Proteomes" id="UP000292927">
    <property type="component" value="Unassembled WGS sequence"/>
</dbReference>
<evidence type="ECO:0000256" key="5">
    <source>
        <dbReference type="ARBA" id="ARBA00023004"/>
    </source>
</evidence>
<evidence type="ECO:0000256" key="4">
    <source>
        <dbReference type="ARBA" id="ARBA00022982"/>
    </source>
</evidence>
<evidence type="ECO:0000259" key="9">
    <source>
        <dbReference type="Pfam" id="PF04324"/>
    </source>
</evidence>